<feature type="chain" id="PRO_5005550595" evidence="1">
    <location>
        <begin position="24"/>
        <end position="128"/>
    </location>
</feature>
<evidence type="ECO:0000256" key="1">
    <source>
        <dbReference type="SAM" id="SignalP"/>
    </source>
</evidence>
<reference evidence="3" key="1">
    <citation type="submission" date="2014-03" db="EMBL/GenBank/DDBJ databases">
        <title>The Genome Sequence of Puccinia striiformis f. sp. tritici PST-78.</title>
        <authorList>
            <consortium name="The Broad Institute Genome Sequencing Platform"/>
            <person name="Cuomo C."/>
            <person name="Hulbert S."/>
            <person name="Chen X."/>
            <person name="Walker B."/>
            <person name="Young S.K."/>
            <person name="Zeng Q."/>
            <person name="Gargeya S."/>
            <person name="Fitzgerald M."/>
            <person name="Haas B."/>
            <person name="Abouelleil A."/>
            <person name="Alvarado L."/>
            <person name="Arachchi H.M."/>
            <person name="Berlin A.M."/>
            <person name="Chapman S.B."/>
            <person name="Goldberg J."/>
            <person name="Griggs A."/>
            <person name="Gujja S."/>
            <person name="Hansen M."/>
            <person name="Howarth C."/>
            <person name="Imamovic A."/>
            <person name="Larimer J."/>
            <person name="McCowan C."/>
            <person name="Montmayeur A."/>
            <person name="Murphy C."/>
            <person name="Neiman D."/>
            <person name="Pearson M."/>
            <person name="Priest M."/>
            <person name="Roberts A."/>
            <person name="Saif S."/>
            <person name="Shea T."/>
            <person name="Sisk P."/>
            <person name="Sykes S."/>
            <person name="Wortman J."/>
            <person name="Nusbaum C."/>
            <person name="Birren B."/>
        </authorList>
    </citation>
    <scope>NUCLEOTIDE SEQUENCE [LARGE SCALE GENOMIC DNA]</scope>
    <source>
        <strain evidence="3">race PST-78</strain>
    </source>
</reference>
<dbReference type="Proteomes" id="UP000054564">
    <property type="component" value="Unassembled WGS sequence"/>
</dbReference>
<keyword evidence="3" id="KW-1185">Reference proteome</keyword>
<dbReference type="PROSITE" id="PS51257">
    <property type="entry name" value="PROKAR_LIPOPROTEIN"/>
    <property type="match status" value="1"/>
</dbReference>
<name>A0A0L0VTU0_9BASI</name>
<keyword evidence="1" id="KW-0732">Signal</keyword>
<feature type="signal peptide" evidence="1">
    <location>
        <begin position="1"/>
        <end position="23"/>
    </location>
</feature>
<sequence>MLQHVRWITLLVLIAACEIICESSTAATSFQCPRKENKAMEPFCADDNPSDVTADGEKVMAATPLRAKGRFTCTVLNFKGKCCLKGVIKPIPGQDPTKAFLVQPTVIRANCSPPPEQPTVERTTGLVH</sequence>
<evidence type="ECO:0000313" key="2">
    <source>
        <dbReference type="EMBL" id="KNF02693.1"/>
    </source>
</evidence>
<dbReference type="AlphaFoldDB" id="A0A0L0VTU0"/>
<protein>
    <submittedName>
        <fullName evidence="2">Uncharacterized protein</fullName>
    </submittedName>
</protein>
<proteinExistence type="predicted"/>
<organism evidence="2 3">
    <name type="scientific">Puccinia striiformis f. sp. tritici PST-78</name>
    <dbReference type="NCBI Taxonomy" id="1165861"/>
    <lineage>
        <taxon>Eukaryota</taxon>
        <taxon>Fungi</taxon>
        <taxon>Dikarya</taxon>
        <taxon>Basidiomycota</taxon>
        <taxon>Pucciniomycotina</taxon>
        <taxon>Pucciniomycetes</taxon>
        <taxon>Pucciniales</taxon>
        <taxon>Pucciniaceae</taxon>
        <taxon>Puccinia</taxon>
    </lineage>
</organism>
<comment type="caution">
    <text evidence="2">The sequence shown here is derived from an EMBL/GenBank/DDBJ whole genome shotgun (WGS) entry which is preliminary data.</text>
</comment>
<dbReference type="EMBL" id="AJIL01000021">
    <property type="protein sequence ID" value="KNF02693.1"/>
    <property type="molecule type" value="Genomic_DNA"/>
</dbReference>
<evidence type="ECO:0000313" key="3">
    <source>
        <dbReference type="Proteomes" id="UP000054564"/>
    </source>
</evidence>
<accession>A0A0L0VTU0</accession>
<gene>
    <name evidence="2" type="ORF">PSTG_03980</name>
</gene>